<evidence type="ECO:0000313" key="2">
    <source>
        <dbReference type="EMBL" id="GAA0682675.1"/>
    </source>
</evidence>
<feature type="compositionally biased region" description="Basic and acidic residues" evidence="1">
    <location>
        <begin position="132"/>
        <end position="142"/>
    </location>
</feature>
<dbReference type="Gene3D" id="2.40.50.140">
    <property type="entry name" value="Nucleic acid-binding proteins"/>
    <property type="match status" value="1"/>
</dbReference>
<reference evidence="2 3" key="1">
    <citation type="journal article" date="2019" name="Int. J. Syst. Evol. Microbiol.">
        <title>The Global Catalogue of Microorganisms (GCM) 10K type strain sequencing project: providing services to taxonomists for standard genome sequencing and annotation.</title>
        <authorList>
            <consortium name="The Broad Institute Genomics Platform"/>
            <consortium name="The Broad Institute Genome Sequencing Center for Infectious Disease"/>
            <person name="Wu L."/>
            <person name="Ma J."/>
        </authorList>
    </citation>
    <scope>NUCLEOTIDE SEQUENCE [LARGE SCALE GENOMIC DNA]</scope>
    <source>
        <strain evidence="2 3">JCM 16328</strain>
    </source>
</reference>
<feature type="compositionally biased region" description="Basic and acidic residues" evidence="1">
    <location>
        <begin position="64"/>
        <end position="74"/>
    </location>
</feature>
<dbReference type="CDD" id="cd04491">
    <property type="entry name" value="SoSSB_OBF"/>
    <property type="match status" value="1"/>
</dbReference>
<feature type="region of interest" description="Disordered" evidence="1">
    <location>
        <begin position="46"/>
        <end position="74"/>
    </location>
</feature>
<evidence type="ECO:0000313" key="3">
    <source>
        <dbReference type="Proteomes" id="UP001500420"/>
    </source>
</evidence>
<dbReference type="InterPro" id="IPR012340">
    <property type="entry name" value="NA-bd_OB-fold"/>
</dbReference>
<comment type="caution">
    <text evidence="2">The sequence shown here is derived from an EMBL/GenBank/DDBJ whole genome shotgun (WGS) entry which is preliminary data.</text>
</comment>
<feature type="region of interest" description="Disordered" evidence="1">
    <location>
        <begin position="95"/>
        <end position="143"/>
    </location>
</feature>
<name>A0AAV3TER2_9EURY</name>
<dbReference type="RefSeq" id="WP_343776039.1">
    <property type="nucleotide sequence ID" value="NZ_BAAADV010000008.1"/>
</dbReference>
<dbReference type="SUPFAM" id="SSF50249">
    <property type="entry name" value="Nucleic acid-binding proteins"/>
    <property type="match status" value="1"/>
</dbReference>
<dbReference type="AlphaFoldDB" id="A0AAV3TER2"/>
<accession>A0AAV3TER2</accession>
<keyword evidence="3" id="KW-1185">Reference proteome</keyword>
<proteinExistence type="predicted"/>
<gene>
    <name evidence="2" type="ORF">GCM10009020_34960</name>
</gene>
<dbReference type="FunFam" id="2.40.50.140:FF:000301">
    <property type="entry name" value="Replication protein A"/>
    <property type="match status" value="1"/>
</dbReference>
<organism evidence="2 3">
    <name type="scientific">Natronoarchaeum mannanilyticum</name>
    <dbReference type="NCBI Taxonomy" id="926360"/>
    <lineage>
        <taxon>Archaea</taxon>
        <taxon>Methanobacteriati</taxon>
        <taxon>Methanobacteriota</taxon>
        <taxon>Stenosarchaea group</taxon>
        <taxon>Halobacteria</taxon>
        <taxon>Halobacteriales</taxon>
        <taxon>Natronoarchaeaceae</taxon>
    </lineage>
</organism>
<dbReference type="Proteomes" id="UP001500420">
    <property type="component" value="Unassembled WGS sequence"/>
</dbReference>
<dbReference type="EMBL" id="BAAADV010000008">
    <property type="protein sequence ID" value="GAA0682675.1"/>
    <property type="molecule type" value="Genomic_DNA"/>
</dbReference>
<protein>
    <submittedName>
        <fullName evidence="2">OB-fold nucleic acid binding domain-containing protein</fullName>
    </submittedName>
</protein>
<sequence length="299" mass="33088">MSSNNASGKVVSVDEQAFENAGEQAVDEDGFPVVDETPAFEAAVEQETQAKVDANHPDGIADTSNERIHGVPLEQEERIRAREAELERISAQAEFGTQDGREQRTRAVVAEGSRKRRREFQKRAASVEPMADPERDDPRAELSQDELATVNAEADRLAEQLDGWARAAISRCLAEAVVDGMSLTSAVIQVFEELQTAPGQVVPIDALDEIDRETVSIEGRVETLWDSDSPAIQQVGLVADESGKTKVTIWKASDAPWIEEGERVRIHEAAKNWYNGRVSLAVTGWSTVHFPERGRWWEE</sequence>
<evidence type="ECO:0000256" key="1">
    <source>
        <dbReference type="SAM" id="MobiDB-lite"/>
    </source>
</evidence>